<dbReference type="InterPro" id="IPR002306">
    <property type="entry name" value="Trp-tRNA-ligase"/>
</dbReference>
<dbReference type="PRINTS" id="PR01039">
    <property type="entry name" value="TRNASYNTHTRP"/>
</dbReference>
<dbReference type="CDD" id="cd00806">
    <property type="entry name" value="TrpRS_core"/>
    <property type="match status" value="1"/>
</dbReference>
<accession>A0A0N9HTD5</accession>
<dbReference type="Gene3D" id="3.40.50.620">
    <property type="entry name" value="HUPs"/>
    <property type="match status" value="1"/>
</dbReference>
<dbReference type="PANTHER" id="PTHR43766:SF1">
    <property type="entry name" value="TRYPTOPHAN--TRNA LIGASE, MITOCHONDRIAL"/>
    <property type="match status" value="1"/>
</dbReference>
<dbReference type="EC" id="6.1.1.2" evidence="2 8"/>
<sequence>MTRLSGATPSGRAQLGNYLGAIRQWAREGTDDDLYFVSDMHAMTTAYNPQRLRALSREMLAVLLGSGIKPERVFVQSDIASQLTALTWVLECTCTFGEVARMIQFKEKSAGAKTVRLGLLTYPVLMAADILLPGADEVPVGEDQAQHVELARALARRFNSTYGEAFVVPKAVTPKVAARIRDLAAPERKMAKSARDEAGVVFVLDAPDMIRRKFRRAVTDGFERVEYRPDEQPGVANMLEILSACTGQPPQDVADGIDSYRVLKETTADAVIEELRAVRNRTEDLLADPAELDRIRATGAERAAERGHHRLAAVTRLAGIG</sequence>
<proteinExistence type="inferred from homology"/>
<evidence type="ECO:0000313" key="10">
    <source>
        <dbReference type="EMBL" id="ALG06632.1"/>
    </source>
</evidence>
<keyword evidence="6 9" id="KW-0648">Protein biosynthesis</keyword>
<dbReference type="OrthoDB" id="9801042at2"/>
<organism evidence="10 11">
    <name type="scientific">Kibdelosporangium phytohabitans</name>
    <dbReference type="NCBI Taxonomy" id="860235"/>
    <lineage>
        <taxon>Bacteria</taxon>
        <taxon>Bacillati</taxon>
        <taxon>Actinomycetota</taxon>
        <taxon>Actinomycetes</taxon>
        <taxon>Pseudonocardiales</taxon>
        <taxon>Pseudonocardiaceae</taxon>
        <taxon>Kibdelosporangium</taxon>
    </lineage>
</organism>
<dbReference type="NCBIfam" id="TIGR00233">
    <property type="entry name" value="trpS"/>
    <property type="match status" value="1"/>
</dbReference>
<keyword evidence="3 9" id="KW-0436">Ligase</keyword>
<dbReference type="GO" id="GO:0005524">
    <property type="term" value="F:ATP binding"/>
    <property type="evidence" value="ECO:0007669"/>
    <property type="project" value="UniProtKB-KW"/>
</dbReference>
<dbReference type="SUPFAM" id="SSF52374">
    <property type="entry name" value="Nucleotidylyl transferase"/>
    <property type="match status" value="1"/>
</dbReference>
<dbReference type="GO" id="GO:0005829">
    <property type="term" value="C:cytosol"/>
    <property type="evidence" value="ECO:0007669"/>
    <property type="project" value="TreeGrafter"/>
</dbReference>
<dbReference type="GO" id="GO:0006436">
    <property type="term" value="P:tryptophanyl-tRNA aminoacylation"/>
    <property type="evidence" value="ECO:0007669"/>
    <property type="project" value="UniProtKB-UniRule"/>
</dbReference>
<evidence type="ECO:0000256" key="6">
    <source>
        <dbReference type="ARBA" id="ARBA00022917"/>
    </source>
</evidence>
<evidence type="ECO:0000256" key="1">
    <source>
        <dbReference type="ARBA" id="ARBA00005594"/>
    </source>
</evidence>
<keyword evidence="4 9" id="KW-0547">Nucleotide-binding</keyword>
<dbReference type="InterPro" id="IPR002305">
    <property type="entry name" value="aa-tRNA-synth_Ic"/>
</dbReference>
<evidence type="ECO:0000256" key="9">
    <source>
        <dbReference type="RuleBase" id="RU363036"/>
    </source>
</evidence>
<dbReference type="AlphaFoldDB" id="A0A0N9HTD5"/>
<dbReference type="PANTHER" id="PTHR43766">
    <property type="entry name" value="TRYPTOPHAN--TRNA LIGASE, MITOCHONDRIAL"/>
    <property type="match status" value="1"/>
</dbReference>
<dbReference type="RefSeq" id="WP_054288605.1">
    <property type="nucleotide sequence ID" value="NZ_CP012752.1"/>
</dbReference>
<evidence type="ECO:0000313" key="11">
    <source>
        <dbReference type="Proteomes" id="UP000063699"/>
    </source>
</evidence>
<dbReference type="InterPro" id="IPR050203">
    <property type="entry name" value="Trp-tRNA_synthetase"/>
</dbReference>
<gene>
    <name evidence="10" type="ORF">AOZ06_06580</name>
</gene>
<keyword evidence="7 9" id="KW-0030">Aminoacyl-tRNA synthetase</keyword>
<evidence type="ECO:0000256" key="3">
    <source>
        <dbReference type="ARBA" id="ARBA00022598"/>
    </source>
</evidence>
<evidence type="ECO:0000256" key="5">
    <source>
        <dbReference type="ARBA" id="ARBA00022840"/>
    </source>
</evidence>
<dbReference type="KEGG" id="kphy:AOZ06_06580"/>
<reference evidence="10 11" key="1">
    <citation type="submission" date="2015-07" db="EMBL/GenBank/DDBJ databases">
        <title>Genome sequencing of Kibdelosporangium phytohabitans.</title>
        <authorList>
            <person name="Qin S."/>
            <person name="Xing K."/>
        </authorList>
    </citation>
    <scope>NUCLEOTIDE SEQUENCE [LARGE SCALE GENOMIC DNA]</scope>
    <source>
        <strain evidence="10 11">KLBMP1111</strain>
    </source>
</reference>
<dbReference type="GO" id="GO:0004830">
    <property type="term" value="F:tryptophan-tRNA ligase activity"/>
    <property type="evidence" value="ECO:0007669"/>
    <property type="project" value="UniProtKB-UniRule"/>
</dbReference>
<name>A0A0N9HTD5_9PSEU</name>
<evidence type="ECO:0000256" key="8">
    <source>
        <dbReference type="NCBIfam" id="TIGR00233"/>
    </source>
</evidence>
<dbReference type="InterPro" id="IPR014729">
    <property type="entry name" value="Rossmann-like_a/b/a_fold"/>
</dbReference>
<dbReference type="EMBL" id="CP012752">
    <property type="protein sequence ID" value="ALG06632.1"/>
    <property type="molecule type" value="Genomic_DNA"/>
</dbReference>
<dbReference type="Proteomes" id="UP000063699">
    <property type="component" value="Chromosome"/>
</dbReference>
<evidence type="ECO:0000256" key="2">
    <source>
        <dbReference type="ARBA" id="ARBA00013161"/>
    </source>
</evidence>
<comment type="similarity">
    <text evidence="1 9">Belongs to the class-I aminoacyl-tRNA synthetase family.</text>
</comment>
<protein>
    <recommendedName>
        <fullName evidence="2 8">Tryptophan--tRNA ligase</fullName>
        <ecNumber evidence="2 8">6.1.1.2</ecNumber>
    </recommendedName>
</protein>
<keyword evidence="11" id="KW-1185">Reference proteome</keyword>
<dbReference type="Pfam" id="PF00579">
    <property type="entry name" value="tRNA-synt_1b"/>
    <property type="match status" value="1"/>
</dbReference>
<evidence type="ECO:0000256" key="7">
    <source>
        <dbReference type="ARBA" id="ARBA00023146"/>
    </source>
</evidence>
<dbReference type="STRING" id="860235.AOZ06_06580"/>
<keyword evidence="5 9" id="KW-0067">ATP-binding</keyword>
<dbReference type="Gene3D" id="1.10.240.10">
    <property type="entry name" value="Tyrosyl-Transfer RNA Synthetase"/>
    <property type="match status" value="1"/>
</dbReference>
<evidence type="ECO:0000256" key="4">
    <source>
        <dbReference type="ARBA" id="ARBA00022741"/>
    </source>
</evidence>